<dbReference type="RefSeq" id="WP_055263744.1">
    <property type="nucleotide sequence ID" value="NZ_CYXV01000014.1"/>
</dbReference>
<evidence type="ECO:0000313" key="2">
    <source>
        <dbReference type="Proteomes" id="UP000095495"/>
    </source>
</evidence>
<protein>
    <submittedName>
        <fullName evidence="1">Uncharacterized protein</fullName>
    </submittedName>
</protein>
<sequence>MGKYEYIGKREIMRRVSALGYQEISGKTCGYSKFEGVEWVESAKIKITAQRGGDWLQITQRTENITHTYSRYDGKNYLDKW</sequence>
<accession>A0A173UEE1</accession>
<dbReference type="Proteomes" id="UP000095495">
    <property type="component" value="Unassembled WGS sequence"/>
</dbReference>
<gene>
    <name evidence="1" type="ORF">ERS852420_02909</name>
</gene>
<evidence type="ECO:0000313" key="1">
    <source>
        <dbReference type="EMBL" id="CUN13311.1"/>
    </source>
</evidence>
<reference evidence="1 2" key="1">
    <citation type="submission" date="2015-09" db="EMBL/GenBank/DDBJ databases">
        <authorList>
            <consortium name="Pathogen Informatics"/>
        </authorList>
    </citation>
    <scope>NUCLEOTIDE SEQUENCE [LARGE SCALE GENOMIC DNA]</scope>
    <source>
        <strain evidence="1 2">2789STDY5608863</strain>
    </source>
</reference>
<dbReference type="EMBL" id="CYXV01000014">
    <property type="protein sequence ID" value="CUN13311.1"/>
    <property type="molecule type" value="Genomic_DNA"/>
</dbReference>
<dbReference type="AlphaFoldDB" id="A0A173UEE1"/>
<proteinExistence type="predicted"/>
<name>A0A173UEE1_9FIRM</name>
<organism evidence="1 2">
    <name type="scientific">Roseburia faecis</name>
    <dbReference type="NCBI Taxonomy" id="301302"/>
    <lineage>
        <taxon>Bacteria</taxon>
        <taxon>Bacillati</taxon>
        <taxon>Bacillota</taxon>
        <taxon>Clostridia</taxon>
        <taxon>Lachnospirales</taxon>
        <taxon>Lachnospiraceae</taxon>
        <taxon>Roseburia</taxon>
    </lineage>
</organism>